<feature type="domain" description="F-box" evidence="1">
    <location>
        <begin position="19"/>
        <end position="65"/>
    </location>
</feature>
<dbReference type="InterPro" id="IPR001810">
    <property type="entry name" value="F-box_dom"/>
</dbReference>
<dbReference type="CDD" id="cd22152">
    <property type="entry name" value="F-box_AtAFR-like"/>
    <property type="match status" value="1"/>
</dbReference>
<dbReference type="PANTHER" id="PTHR24414">
    <property type="entry name" value="F-BOX/KELCH-REPEAT PROTEIN SKIP4"/>
    <property type="match status" value="1"/>
</dbReference>
<dbReference type="InterPro" id="IPR036047">
    <property type="entry name" value="F-box-like_dom_sf"/>
</dbReference>
<keyword evidence="3" id="KW-1185">Reference proteome</keyword>
<reference evidence="2" key="1">
    <citation type="submission" date="2019-07" db="EMBL/GenBank/DDBJ databases">
        <authorList>
            <person name="Dittberner H."/>
        </authorList>
    </citation>
    <scope>NUCLEOTIDE SEQUENCE [LARGE SCALE GENOMIC DNA]</scope>
</reference>
<evidence type="ECO:0000313" key="3">
    <source>
        <dbReference type="Proteomes" id="UP000489600"/>
    </source>
</evidence>
<proteinExistence type="predicted"/>
<organism evidence="2 3">
    <name type="scientific">Arabis nemorensis</name>
    <dbReference type="NCBI Taxonomy" id="586526"/>
    <lineage>
        <taxon>Eukaryota</taxon>
        <taxon>Viridiplantae</taxon>
        <taxon>Streptophyta</taxon>
        <taxon>Embryophyta</taxon>
        <taxon>Tracheophyta</taxon>
        <taxon>Spermatophyta</taxon>
        <taxon>Magnoliopsida</taxon>
        <taxon>eudicotyledons</taxon>
        <taxon>Gunneridae</taxon>
        <taxon>Pentapetalae</taxon>
        <taxon>rosids</taxon>
        <taxon>malvids</taxon>
        <taxon>Brassicales</taxon>
        <taxon>Brassicaceae</taxon>
        <taxon>Arabideae</taxon>
        <taxon>Arabis</taxon>
    </lineage>
</organism>
<dbReference type="EMBL" id="CABITT030000008">
    <property type="protein sequence ID" value="VVB13667.1"/>
    <property type="molecule type" value="Genomic_DNA"/>
</dbReference>
<dbReference type="SUPFAM" id="SSF81383">
    <property type="entry name" value="F-box domain"/>
    <property type="match status" value="1"/>
</dbReference>
<dbReference type="PROSITE" id="PS50181">
    <property type="entry name" value="FBOX"/>
    <property type="match status" value="1"/>
</dbReference>
<evidence type="ECO:0000259" key="1">
    <source>
        <dbReference type="PROSITE" id="PS50181"/>
    </source>
</evidence>
<dbReference type="OrthoDB" id="1113795at2759"/>
<dbReference type="Proteomes" id="UP000489600">
    <property type="component" value="Unassembled WGS sequence"/>
</dbReference>
<sequence>MSLEQSCRKKTKETSLSPSCGLSCLPDEMALDCFARVSRIDHASLSTVSKIYRSLVVSAEFYETRSRMGCKEECVYVYLDTPSHPNPRWFILRQGKGESFADNRLIQLPSFPTPEAASFVSLGWGNWWNGRL</sequence>
<protein>
    <recommendedName>
        <fullName evidence="1">F-box domain-containing protein</fullName>
    </recommendedName>
</protein>
<evidence type="ECO:0000313" key="2">
    <source>
        <dbReference type="EMBL" id="VVB13667.1"/>
    </source>
</evidence>
<dbReference type="Pfam" id="PF00646">
    <property type="entry name" value="F-box"/>
    <property type="match status" value="1"/>
</dbReference>
<dbReference type="InterPro" id="IPR050354">
    <property type="entry name" value="F-box/kelch-repeat_ARATH"/>
</dbReference>
<dbReference type="PANTHER" id="PTHR24414:SF184">
    <property type="entry name" value="GALACTOSE OXIDASE_KELCH REPEAT SUPERFAMILY PROTEIN"/>
    <property type="match status" value="1"/>
</dbReference>
<gene>
    <name evidence="2" type="ORF">ANE_LOCUS24111</name>
</gene>
<comment type="caution">
    <text evidence="2">The sequence shown here is derived from an EMBL/GenBank/DDBJ whole genome shotgun (WGS) entry which is preliminary data.</text>
</comment>
<dbReference type="AlphaFoldDB" id="A0A565CJ90"/>
<name>A0A565CJ90_9BRAS</name>
<accession>A0A565CJ90</accession>